<dbReference type="STRING" id="1620.IV67_GL001529"/>
<protein>
    <recommendedName>
        <fullName evidence="1">DUF7694 domain-containing protein</fullName>
    </recommendedName>
</protein>
<gene>
    <name evidence="2" type="ORF">IV67_GL001529</name>
</gene>
<dbReference type="Proteomes" id="UP000051673">
    <property type="component" value="Unassembled WGS sequence"/>
</dbReference>
<comment type="caution">
    <text evidence="2">The sequence shown here is derived from an EMBL/GenBank/DDBJ whole genome shotgun (WGS) entry which is preliminary data.</text>
</comment>
<keyword evidence="3" id="KW-1185">Reference proteome</keyword>
<dbReference type="RefSeq" id="WP_057786552.1">
    <property type="nucleotide sequence ID" value="NZ_JQCD01000018.1"/>
</dbReference>
<organism evidence="2 3">
    <name type="scientific">Weissella minor</name>
    <dbReference type="NCBI Taxonomy" id="1620"/>
    <lineage>
        <taxon>Bacteria</taxon>
        <taxon>Bacillati</taxon>
        <taxon>Bacillota</taxon>
        <taxon>Bacilli</taxon>
        <taxon>Lactobacillales</taxon>
        <taxon>Lactobacillaceae</taxon>
        <taxon>Weissella</taxon>
    </lineage>
</organism>
<dbReference type="Pfam" id="PF24746">
    <property type="entry name" value="DUF7694"/>
    <property type="match status" value="1"/>
</dbReference>
<dbReference type="AlphaFoldDB" id="A0A0R2JJP5"/>
<evidence type="ECO:0000313" key="2">
    <source>
        <dbReference type="EMBL" id="KRN77475.1"/>
    </source>
</evidence>
<name>A0A0R2JJP5_9LACO</name>
<proteinExistence type="predicted"/>
<dbReference type="OrthoDB" id="2339975at2"/>
<evidence type="ECO:0000313" key="3">
    <source>
        <dbReference type="Proteomes" id="UP000051673"/>
    </source>
</evidence>
<evidence type="ECO:0000259" key="1">
    <source>
        <dbReference type="Pfam" id="PF24746"/>
    </source>
</evidence>
<dbReference type="EMBL" id="JQCD01000018">
    <property type="protein sequence ID" value="KRN77475.1"/>
    <property type="molecule type" value="Genomic_DNA"/>
</dbReference>
<feature type="domain" description="DUF7694" evidence="1">
    <location>
        <begin position="32"/>
        <end position="104"/>
    </location>
</feature>
<accession>A0A0R2JJP5</accession>
<reference evidence="2 3" key="1">
    <citation type="journal article" date="2015" name="Genome Announc.">
        <title>Expanding the biotechnology potential of lactobacilli through comparative genomics of 213 strains and associated genera.</title>
        <authorList>
            <person name="Sun Z."/>
            <person name="Harris H.M."/>
            <person name="McCann A."/>
            <person name="Guo C."/>
            <person name="Argimon S."/>
            <person name="Zhang W."/>
            <person name="Yang X."/>
            <person name="Jeffery I.B."/>
            <person name="Cooney J.C."/>
            <person name="Kagawa T.F."/>
            <person name="Liu W."/>
            <person name="Song Y."/>
            <person name="Salvetti E."/>
            <person name="Wrobel A."/>
            <person name="Rasinkangas P."/>
            <person name="Parkhill J."/>
            <person name="Rea M.C."/>
            <person name="O'Sullivan O."/>
            <person name="Ritari J."/>
            <person name="Douillard F.P."/>
            <person name="Paul Ross R."/>
            <person name="Yang R."/>
            <person name="Briner A.E."/>
            <person name="Felis G.E."/>
            <person name="de Vos W.M."/>
            <person name="Barrangou R."/>
            <person name="Klaenhammer T.R."/>
            <person name="Caufield P.W."/>
            <person name="Cui Y."/>
            <person name="Zhang H."/>
            <person name="O'Toole P.W."/>
        </authorList>
    </citation>
    <scope>NUCLEOTIDE SEQUENCE [LARGE SCALE GENOMIC DNA]</scope>
    <source>
        <strain evidence="2 3">DSM 20014</strain>
    </source>
</reference>
<dbReference type="PATRIC" id="fig|1620.3.peg.1561"/>
<dbReference type="InterPro" id="IPR056111">
    <property type="entry name" value="DUF7694"/>
</dbReference>
<sequence length="116" mass="13425">MKTKTEIINQSNVKIIKEAEDGFALIWLDWIVILSNGGNWEHVSISNKNRKRMPDWQTMQKLKQLIFKPDETAMQLHPADDDYISPATDGIKNGVEVLHLWRPTKTTIPLQPKEFV</sequence>